<evidence type="ECO:0000313" key="2">
    <source>
        <dbReference type="Proteomes" id="UP000176288"/>
    </source>
</evidence>
<keyword evidence="2" id="KW-1185">Reference proteome</keyword>
<accession>A0A1D9MML2</accession>
<organism evidence="1 2">
    <name type="scientific">Boudabousia tangfeifanii</name>
    <dbReference type="NCBI Taxonomy" id="1912795"/>
    <lineage>
        <taxon>Bacteria</taxon>
        <taxon>Bacillati</taxon>
        <taxon>Actinomycetota</taxon>
        <taxon>Actinomycetes</taxon>
        <taxon>Actinomycetales</taxon>
        <taxon>Actinomycetaceae</taxon>
        <taxon>Boudabousia</taxon>
    </lineage>
</organism>
<proteinExistence type="predicted"/>
<reference evidence="1 2" key="1">
    <citation type="submission" date="2016-10" db="EMBL/GenBank/DDBJ databases">
        <title>Actinomyces aegypiusis sp. nov., isolated from the Aegypius monachus in Qinghai Tibet Plateau China.</title>
        <authorList>
            <person name="Wang Y."/>
        </authorList>
    </citation>
    <scope>NUCLEOTIDE SEQUENCE [LARGE SCALE GENOMIC DNA]</scope>
    <source>
        <strain evidence="1 2">VUL4_3</strain>
    </source>
</reference>
<dbReference type="AlphaFoldDB" id="A0A1D9MML2"/>
<dbReference type="Proteomes" id="UP000176288">
    <property type="component" value="Chromosome"/>
</dbReference>
<dbReference type="EMBL" id="CP017812">
    <property type="protein sequence ID" value="AOZ73537.1"/>
    <property type="molecule type" value="Genomic_DNA"/>
</dbReference>
<gene>
    <name evidence="1" type="ORF">BK816_07795</name>
</gene>
<dbReference type="KEGG" id="avu:BK816_07795"/>
<sequence length="81" mass="8150">MAGPTQRVIQEIQAGGTLPAIAQRAGVPVHFAAAIMDHLQRAGKLDSAESLCSSGLGGCAPGGPQTDEAKIHCAGCPLTRS</sequence>
<evidence type="ECO:0000313" key="1">
    <source>
        <dbReference type="EMBL" id="AOZ73537.1"/>
    </source>
</evidence>
<name>A0A1D9MML2_9ACTO</name>
<protein>
    <submittedName>
        <fullName evidence="1">Uncharacterized protein</fullName>
    </submittedName>
</protein>